<keyword evidence="2" id="KW-1185">Reference proteome</keyword>
<evidence type="ECO:0000313" key="2">
    <source>
        <dbReference type="Proteomes" id="UP000291020"/>
    </source>
</evidence>
<dbReference type="PANTHER" id="PTHR46533">
    <property type="entry name" value="ZINC FINGER MYND DOMAIN-CONTAINING PROTEIN 12"/>
    <property type="match status" value="1"/>
</dbReference>
<dbReference type="Proteomes" id="UP000291020">
    <property type="component" value="Unassembled WGS sequence"/>
</dbReference>
<reference evidence="2" key="1">
    <citation type="journal article" date="2017" name="PLoS ONE">
        <title>The Agassiz's desert tortoise genome provides a resource for the conservation of a threatened species.</title>
        <authorList>
            <person name="Tollis M."/>
            <person name="DeNardo D.F."/>
            <person name="Cornelius J.A."/>
            <person name="Dolby G.A."/>
            <person name="Edwards T."/>
            <person name="Henen B.T."/>
            <person name="Karl A.E."/>
            <person name="Murphy R.W."/>
            <person name="Kusumi K."/>
        </authorList>
    </citation>
    <scope>NUCLEOTIDE SEQUENCE [LARGE SCALE GENOMIC DNA]</scope>
</reference>
<reference evidence="1" key="3">
    <citation type="submission" date="2025-09" db="UniProtKB">
        <authorList>
            <consortium name="Ensembl"/>
        </authorList>
    </citation>
    <scope>IDENTIFICATION</scope>
</reference>
<reference evidence="1" key="2">
    <citation type="submission" date="2025-08" db="UniProtKB">
        <authorList>
            <consortium name="Ensembl"/>
        </authorList>
    </citation>
    <scope>IDENTIFICATION</scope>
</reference>
<organism evidence="1 2">
    <name type="scientific">Gopherus agassizii</name>
    <name type="common">Agassiz's desert tortoise</name>
    <dbReference type="NCBI Taxonomy" id="38772"/>
    <lineage>
        <taxon>Eukaryota</taxon>
        <taxon>Metazoa</taxon>
        <taxon>Chordata</taxon>
        <taxon>Craniata</taxon>
        <taxon>Vertebrata</taxon>
        <taxon>Euteleostomi</taxon>
        <taxon>Archelosauria</taxon>
        <taxon>Testudinata</taxon>
        <taxon>Testudines</taxon>
        <taxon>Cryptodira</taxon>
        <taxon>Durocryptodira</taxon>
        <taxon>Testudinoidea</taxon>
        <taxon>Testudinidae</taxon>
        <taxon>Gopherus</taxon>
    </lineage>
</organism>
<dbReference type="InterPro" id="IPR053248">
    <property type="entry name" value="Zinc_finger_MYND_domain"/>
</dbReference>
<protein>
    <submittedName>
        <fullName evidence="1">Uncharacterized protein</fullName>
    </submittedName>
</protein>
<evidence type="ECO:0000313" key="1">
    <source>
        <dbReference type="Ensembl" id="ENSGAGP00000006566.1"/>
    </source>
</evidence>
<dbReference type="AlphaFoldDB" id="A0A452GWR9"/>
<name>A0A452GWR9_9SAUR</name>
<sequence>MREVFPNNKSKRVMAQRLNIEFTYSFFYHQKADWVSIHEKICQLLIPIRTSFPFFNSEKERKHGMEQLLHRQLFFSPAGNMCMVTPIVSCSLCVCIYLPTVFSTPCIR</sequence>
<proteinExistence type="predicted"/>
<accession>A0A452GWR9</accession>
<dbReference type="Ensembl" id="ENSGAGT00000007639.1">
    <property type="protein sequence ID" value="ENSGAGP00000006566.1"/>
    <property type="gene ID" value="ENSGAGG00000005255.1"/>
</dbReference>
<dbReference type="PANTHER" id="PTHR46533:SF1">
    <property type="entry name" value="ZINC FINGER MYND DOMAIN-CONTAINING PROTEIN 12"/>
    <property type="match status" value="1"/>
</dbReference>